<dbReference type="KEGG" id="dzi:111295705"/>
<dbReference type="RefSeq" id="XP_022745071.1">
    <property type="nucleotide sequence ID" value="XM_022889336.1"/>
</dbReference>
<dbReference type="Proteomes" id="UP000515121">
    <property type="component" value="Unplaced"/>
</dbReference>
<evidence type="ECO:0000313" key="1">
    <source>
        <dbReference type="Proteomes" id="UP000515121"/>
    </source>
</evidence>
<dbReference type="PIRSF" id="PIRSF031279">
    <property type="entry name" value="UCP031279"/>
    <property type="match status" value="1"/>
</dbReference>
<reference evidence="2" key="1">
    <citation type="submission" date="2025-08" db="UniProtKB">
        <authorList>
            <consortium name="RefSeq"/>
        </authorList>
    </citation>
    <scope>IDENTIFICATION</scope>
    <source>
        <tissue evidence="2">Fruit stalk</tissue>
    </source>
</reference>
<gene>
    <name evidence="2" type="primary">LOC111295705</name>
</gene>
<dbReference type="GeneID" id="111295705"/>
<proteinExistence type="predicted"/>
<dbReference type="AlphaFoldDB" id="A0A6P5YY80"/>
<dbReference type="PANTHER" id="PTHR33526:SF20">
    <property type="entry name" value="VQ DOMAIN-CONTAINING PROTEIN"/>
    <property type="match status" value="1"/>
</dbReference>
<evidence type="ECO:0000313" key="2">
    <source>
        <dbReference type="RefSeq" id="XP_022745071.1"/>
    </source>
</evidence>
<name>A0A6P5YY80_DURZI</name>
<dbReference type="InterPro" id="IPR016972">
    <property type="entry name" value="UCP031279"/>
</dbReference>
<dbReference type="PANTHER" id="PTHR33526">
    <property type="entry name" value="OS07G0123800 PROTEIN"/>
    <property type="match status" value="1"/>
</dbReference>
<dbReference type="OrthoDB" id="694638at2759"/>
<organism evidence="1 2">
    <name type="scientific">Durio zibethinus</name>
    <name type="common">Durian</name>
    <dbReference type="NCBI Taxonomy" id="66656"/>
    <lineage>
        <taxon>Eukaryota</taxon>
        <taxon>Viridiplantae</taxon>
        <taxon>Streptophyta</taxon>
        <taxon>Embryophyta</taxon>
        <taxon>Tracheophyta</taxon>
        <taxon>Spermatophyta</taxon>
        <taxon>Magnoliopsida</taxon>
        <taxon>eudicotyledons</taxon>
        <taxon>Gunneridae</taxon>
        <taxon>Pentapetalae</taxon>
        <taxon>rosids</taxon>
        <taxon>malvids</taxon>
        <taxon>Malvales</taxon>
        <taxon>Malvaceae</taxon>
        <taxon>Helicteroideae</taxon>
        <taxon>Durio</taxon>
    </lineage>
</organism>
<protein>
    <submittedName>
        <fullName evidence="2">Uncharacterized protein LOC111295705</fullName>
    </submittedName>
</protein>
<accession>A0A6P5YY80</accession>
<keyword evidence="1" id="KW-1185">Reference proteome</keyword>
<sequence length="166" mass="18236">MRSKSCKANKESKLLKIICSPIRILSKARDFYMKSIEDCAGRVGHGGGVVCSAPPSASRLPKSFCVNSSKAKDDEEFTQLLRAVSKRGIDSKVVQKMQQSRMKKTNMGSAGGILGMRSYSVGVGKIGRIDEDKPCSFEEDEIDAMADLLYRPSRSYAVGRKVTAYR</sequence>